<keyword evidence="2" id="KW-1185">Reference proteome</keyword>
<proteinExistence type="predicted"/>
<accession>A0A363NTD1</accession>
<evidence type="ECO:0008006" key="3">
    <source>
        <dbReference type="Google" id="ProtNLM"/>
    </source>
</evidence>
<organism evidence="1 2">
    <name type="scientific">Sphingobacterium athyrii</name>
    <dbReference type="NCBI Taxonomy" id="2152717"/>
    <lineage>
        <taxon>Bacteria</taxon>
        <taxon>Pseudomonadati</taxon>
        <taxon>Bacteroidota</taxon>
        <taxon>Sphingobacteriia</taxon>
        <taxon>Sphingobacteriales</taxon>
        <taxon>Sphingobacteriaceae</taxon>
        <taxon>Sphingobacterium</taxon>
    </lineage>
</organism>
<dbReference type="AlphaFoldDB" id="A0A363NTD1"/>
<comment type="caution">
    <text evidence="1">The sequence shown here is derived from an EMBL/GenBank/DDBJ whole genome shotgun (WGS) entry which is preliminary data.</text>
</comment>
<name>A0A363NTD1_9SPHI</name>
<evidence type="ECO:0000313" key="1">
    <source>
        <dbReference type="EMBL" id="PUV24017.1"/>
    </source>
</evidence>
<gene>
    <name evidence="1" type="ORF">DCO56_11620</name>
</gene>
<dbReference type="Gene3D" id="3.80.10.10">
    <property type="entry name" value="Ribonuclease Inhibitor"/>
    <property type="match status" value="1"/>
</dbReference>
<dbReference type="OrthoDB" id="701924at2"/>
<reference evidence="1 2" key="1">
    <citation type="submission" date="2018-04" db="EMBL/GenBank/DDBJ databases">
        <title>Sphingobacterium sp. M46 Genome.</title>
        <authorList>
            <person name="Cheng J."/>
            <person name="Li Y."/>
        </authorList>
    </citation>
    <scope>NUCLEOTIDE SEQUENCE [LARGE SCALE GENOMIC DNA]</scope>
    <source>
        <strain evidence="1 2">M46</strain>
    </source>
</reference>
<evidence type="ECO:0000313" key="2">
    <source>
        <dbReference type="Proteomes" id="UP000250831"/>
    </source>
</evidence>
<dbReference type="EMBL" id="QCXX01000003">
    <property type="protein sequence ID" value="PUV24017.1"/>
    <property type="molecule type" value="Genomic_DNA"/>
</dbReference>
<dbReference type="Proteomes" id="UP000250831">
    <property type="component" value="Unassembled WGS sequence"/>
</dbReference>
<dbReference type="SUPFAM" id="SSF52058">
    <property type="entry name" value="L domain-like"/>
    <property type="match status" value="1"/>
</dbReference>
<dbReference type="InterPro" id="IPR032675">
    <property type="entry name" value="LRR_dom_sf"/>
</dbReference>
<sequence length="254" mass="29859">MELNEIKNIQDFQRFLFQQKNENFVQPDDPNYSRTICGTDFRSEILYVLPSTETLENIRFYDNLKFITINNYKIDSKNLDALKKYKDNLINVSHLHIWNIKQNDLDLISLFPNLTHLFISHVKKADFSFNRLDELTNLNTLCLLSLNKVADFNFLPNATKSRIKNLSLTYTSNLKSLNGIDKFENLEHLSLFASTTESNKKVSLDDLSGIENLAKLKTFEIAYFRFDNREMANRLSFLKELKEFIIDNIKYENN</sequence>
<dbReference type="RefSeq" id="WP_108633945.1">
    <property type="nucleotide sequence ID" value="NZ_QCXX01000003.1"/>
</dbReference>
<protein>
    <recommendedName>
        <fullName evidence="3">Leucine-rich repeat domain-containing protein</fullName>
    </recommendedName>
</protein>